<dbReference type="RefSeq" id="XP_038052874.1">
    <property type="nucleotide sequence ID" value="XM_038196946.1"/>
</dbReference>
<dbReference type="SUPFAM" id="SSF58038">
    <property type="entry name" value="SNARE fusion complex"/>
    <property type="match status" value="1"/>
</dbReference>
<dbReference type="GO" id="GO:0015031">
    <property type="term" value="P:protein transport"/>
    <property type="evidence" value="ECO:0007669"/>
    <property type="project" value="UniProtKB-KW"/>
</dbReference>
<feature type="domain" description="T-SNARE coiled-coil homology" evidence="10">
    <location>
        <begin position="18"/>
        <end position="80"/>
    </location>
</feature>
<protein>
    <recommendedName>
        <fullName evidence="10">t-SNARE coiled-coil homology domain-containing protein</fullName>
    </recommendedName>
</protein>
<evidence type="ECO:0000313" key="11">
    <source>
        <dbReference type="EnsemblMetazoa" id="XP_038052875.1"/>
    </source>
</evidence>
<evidence type="ECO:0000256" key="6">
    <source>
        <dbReference type="ARBA" id="ARBA00023034"/>
    </source>
</evidence>
<dbReference type="Proteomes" id="UP000887568">
    <property type="component" value="Unplaced"/>
</dbReference>
<comment type="subcellular location">
    <subcellularLocation>
        <location evidence="8">Endomembrane system</location>
        <topology evidence="8">Single-pass type IV membrane protein</topology>
    </subcellularLocation>
    <subcellularLocation>
        <location evidence="1">Golgi apparatus membrane</location>
    </subcellularLocation>
</comment>
<evidence type="ECO:0000256" key="1">
    <source>
        <dbReference type="ARBA" id="ARBA00004394"/>
    </source>
</evidence>
<evidence type="ECO:0000313" key="12">
    <source>
        <dbReference type="Proteomes" id="UP000887568"/>
    </source>
</evidence>
<feature type="transmembrane region" description="Helical" evidence="9">
    <location>
        <begin position="88"/>
        <end position="107"/>
    </location>
</feature>
<keyword evidence="5 9" id="KW-1133">Transmembrane helix</keyword>
<dbReference type="CDD" id="cd15853">
    <property type="entry name" value="SNARE_Bet1"/>
    <property type="match status" value="1"/>
</dbReference>
<keyword evidence="3 9" id="KW-0812">Transmembrane</keyword>
<keyword evidence="12" id="KW-1185">Reference proteome</keyword>
<evidence type="ECO:0000256" key="3">
    <source>
        <dbReference type="ARBA" id="ARBA00022692"/>
    </source>
</evidence>
<dbReference type="GO" id="GO:0000139">
    <property type="term" value="C:Golgi membrane"/>
    <property type="evidence" value="ECO:0007669"/>
    <property type="project" value="UniProtKB-SubCell"/>
</dbReference>
<proteinExistence type="predicted"/>
<dbReference type="RefSeq" id="XP_038052875.1">
    <property type="nucleotide sequence ID" value="XM_038196947.1"/>
</dbReference>
<keyword evidence="7 9" id="KW-0472">Membrane</keyword>
<dbReference type="OrthoDB" id="261831at2759"/>
<accession>A0A913ZP34</accession>
<dbReference type="EnsemblMetazoa" id="XM_038196946.1">
    <property type="protein sequence ID" value="XP_038052874.1"/>
    <property type="gene ID" value="LOC119725524"/>
</dbReference>
<dbReference type="GeneID" id="119725524"/>
<evidence type="ECO:0000256" key="4">
    <source>
        <dbReference type="ARBA" id="ARBA00022927"/>
    </source>
</evidence>
<dbReference type="Gene3D" id="1.20.5.110">
    <property type="match status" value="1"/>
</dbReference>
<dbReference type="PROSITE" id="PS50192">
    <property type="entry name" value="T_SNARE"/>
    <property type="match status" value="1"/>
</dbReference>
<name>A0A913ZP34_PATMI</name>
<evidence type="ECO:0000259" key="10">
    <source>
        <dbReference type="PROSITE" id="PS50192"/>
    </source>
</evidence>
<dbReference type="InterPro" id="IPR000727">
    <property type="entry name" value="T_SNARE_dom"/>
</dbReference>
<evidence type="ECO:0000256" key="9">
    <source>
        <dbReference type="SAM" id="Phobius"/>
    </source>
</evidence>
<dbReference type="InterPro" id="IPR039899">
    <property type="entry name" value="BET1_SNARE"/>
</dbReference>
<evidence type="ECO:0000256" key="5">
    <source>
        <dbReference type="ARBA" id="ARBA00022989"/>
    </source>
</evidence>
<reference evidence="11" key="1">
    <citation type="submission" date="2022-11" db="UniProtKB">
        <authorList>
            <consortium name="EnsemblMetazoa"/>
        </authorList>
    </citation>
    <scope>IDENTIFICATION</scope>
</reference>
<keyword evidence="6" id="KW-0333">Golgi apparatus</keyword>
<dbReference type="PANTHER" id="PTHR12791">
    <property type="entry name" value="GOLGI SNARE BET1-RELATED"/>
    <property type="match status" value="1"/>
</dbReference>
<sequence length="110" mass="12649">MRRAGLEASGNHTYSDYNAVEDENERLVDSLHEKVSTLKSLSIDIGTEVREQNSFLKQLDDTFDTSGGLLSSTMGRLTKMARSGHNCYLCYLLLFSFFVFFVIYFIIRFR</sequence>
<dbReference type="EnsemblMetazoa" id="XM_038196947.1">
    <property type="protein sequence ID" value="XP_038052875.1"/>
    <property type="gene ID" value="LOC119725524"/>
</dbReference>
<dbReference type="AlphaFoldDB" id="A0A913ZP34"/>
<organism evidence="11 12">
    <name type="scientific">Patiria miniata</name>
    <name type="common">Bat star</name>
    <name type="synonym">Asterina miniata</name>
    <dbReference type="NCBI Taxonomy" id="46514"/>
    <lineage>
        <taxon>Eukaryota</taxon>
        <taxon>Metazoa</taxon>
        <taxon>Echinodermata</taxon>
        <taxon>Eleutherozoa</taxon>
        <taxon>Asterozoa</taxon>
        <taxon>Asteroidea</taxon>
        <taxon>Valvatacea</taxon>
        <taxon>Valvatida</taxon>
        <taxon>Asterinidae</taxon>
        <taxon>Patiria</taxon>
    </lineage>
</organism>
<dbReference type="RefSeq" id="XP_038052873.1">
    <property type="nucleotide sequence ID" value="XM_038196945.1"/>
</dbReference>
<evidence type="ECO:0000256" key="2">
    <source>
        <dbReference type="ARBA" id="ARBA00022448"/>
    </source>
</evidence>
<keyword evidence="4" id="KW-0653">Protein transport</keyword>
<keyword evidence="2" id="KW-0813">Transport</keyword>
<evidence type="ECO:0000256" key="8">
    <source>
        <dbReference type="ARBA" id="ARBA00046280"/>
    </source>
</evidence>
<evidence type="ECO:0000256" key="7">
    <source>
        <dbReference type="ARBA" id="ARBA00023136"/>
    </source>
</evidence>
<dbReference type="EnsemblMetazoa" id="XM_038196945.1">
    <property type="protein sequence ID" value="XP_038052873.1"/>
    <property type="gene ID" value="LOC119725524"/>
</dbReference>
<dbReference type="SMART" id="SM00397">
    <property type="entry name" value="t_SNARE"/>
    <property type="match status" value="1"/>
</dbReference>
<dbReference type="OMA" id="GHRNYMC"/>